<dbReference type="GO" id="GO:0005886">
    <property type="term" value="C:plasma membrane"/>
    <property type="evidence" value="ECO:0007669"/>
    <property type="project" value="TreeGrafter"/>
</dbReference>
<dbReference type="InterPro" id="IPR013518">
    <property type="entry name" value="K_chnl_inward-rec_Kir_cyto"/>
</dbReference>
<evidence type="ECO:0000256" key="9">
    <source>
        <dbReference type="ARBA" id="ARBA00023136"/>
    </source>
</evidence>
<sequence length="528" mass="60139">MLALCRRRPARPVTRLSKRRLMHSTGHNIVTVGIEDKFWKYLSDLYTTLIDIKWRWNILIFVSGFVVTWLLFACMYYALSYLHGDFDEQSADFVPCILNVKTFTAAYLFSIETMMTIGYGIRVQTESCPGLYLTVMLQSIVGAGLQFMLASIVVSKTRRAKRRSETILFSNQVCIYEQDCKLHLAVRVGDMRKADIAGAHAQGYLVKKYRSQDASFLFVPILVNFKGESGRDLIFFPWPTQILHLVDEDSPLWSLSRDELLKGRFELIVVIDGVSGATSRPFQARKSYHTCEMKWGHRFDNLNLSYGWGGSYLMDLSTFDNTVPTSAPLCSARDITHLREMYKATHPEPSLPTQHNSTTSHSSQLQSTSTASDIQVFSEADSISVEPGNHLNTPVTVPRSQRSKSVEERIPPPPNIERQRRCSLGDMIRASQGDKGVKQSQYVDALNIYRHRRSVTDTYLGEEITEEGDEVYDSNQAILSVVSRRSAEKRIDSRDPSSDVEAQFNCSSVERQKIEQKRNQNMTPFRQF</sequence>
<keyword evidence="6 11" id="KW-0630">Potassium</keyword>
<feature type="region of interest" description="Disordered" evidence="12">
    <location>
        <begin position="346"/>
        <end position="419"/>
    </location>
</feature>
<evidence type="ECO:0000256" key="10">
    <source>
        <dbReference type="ARBA" id="ARBA00023303"/>
    </source>
</evidence>
<dbReference type="Pfam" id="PF17655">
    <property type="entry name" value="IRK_C"/>
    <property type="match status" value="1"/>
</dbReference>
<feature type="transmembrane region" description="Helical" evidence="13">
    <location>
        <begin position="131"/>
        <end position="154"/>
    </location>
</feature>
<feature type="transmembrane region" description="Helical" evidence="13">
    <location>
        <begin position="58"/>
        <end position="79"/>
    </location>
</feature>
<keyword evidence="10 11" id="KW-0407">Ion channel</keyword>
<organism evidence="16 17">
    <name type="scientific">Candidula unifasciata</name>
    <dbReference type="NCBI Taxonomy" id="100452"/>
    <lineage>
        <taxon>Eukaryota</taxon>
        <taxon>Metazoa</taxon>
        <taxon>Spiralia</taxon>
        <taxon>Lophotrochozoa</taxon>
        <taxon>Mollusca</taxon>
        <taxon>Gastropoda</taxon>
        <taxon>Heterobranchia</taxon>
        <taxon>Euthyneura</taxon>
        <taxon>Panpulmonata</taxon>
        <taxon>Eupulmonata</taxon>
        <taxon>Stylommatophora</taxon>
        <taxon>Helicina</taxon>
        <taxon>Helicoidea</taxon>
        <taxon>Geomitridae</taxon>
        <taxon>Candidula</taxon>
    </lineage>
</organism>
<dbReference type="InterPro" id="IPR040445">
    <property type="entry name" value="Kir_TM"/>
</dbReference>
<dbReference type="Gene3D" id="1.10.287.70">
    <property type="match status" value="1"/>
</dbReference>
<keyword evidence="9 13" id="KW-0472">Membrane</keyword>
<dbReference type="Pfam" id="PF01007">
    <property type="entry name" value="IRK"/>
    <property type="match status" value="1"/>
</dbReference>
<dbReference type="GO" id="GO:0034765">
    <property type="term" value="P:regulation of monoatomic ion transmembrane transport"/>
    <property type="evidence" value="ECO:0007669"/>
    <property type="project" value="TreeGrafter"/>
</dbReference>
<dbReference type="PANTHER" id="PTHR11767:SF102">
    <property type="entry name" value="INWARDLY RECTIFYING POTASSIUM CHANNEL 1, ISOFORM F"/>
    <property type="match status" value="1"/>
</dbReference>
<reference evidence="16" key="1">
    <citation type="submission" date="2021-04" db="EMBL/GenBank/DDBJ databases">
        <authorList>
            <consortium name="Molecular Ecology Group"/>
        </authorList>
    </citation>
    <scope>NUCLEOTIDE SEQUENCE</scope>
</reference>
<dbReference type="OrthoDB" id="273257at2759"/>
<feature type="compositionally biased region" description="Polar residues" evidence="12">
    <location>
        <begin position="390"/>
        <end position="400"/>
    </location>
</feature>
<evidence type="ECO:0000256" key="4">
    <source>
        <dbReference type="ARBA" id="ARBA00022692"/>
    </source>
</evidence>
<dbReference type="PANTHER" id="PTHR11767">
    <property type="entry name" value="INWARD RECTIFIER POTASSIUM CHANNEL"/>
    <property type="match status" value="1"/>
</dbReference>
<dbReference type="SUPFAM" id="SSF81296">
    <property type="entry name" value="E set domains"/>
    <property type="match status" value="1"/>
</dbReference>
<dbReference type="SUPFAM" id="SSF81324">
    <property type="entry name" value="Voltage-gated potassium channels"/>
    <property type="match status" value="1"/>
</dbReference>
<dbReference type="InterPro" id="IPR014756">
    <property type="entry name" value="Ig_E-set"/>
</dbReference>
<dbReference type="PRINTS" id="PR01320">
    <property type="entry name" value="KIRCHANNEL"/>
</dbReference>
<keyword evidence="7 13" id="KW-1133">Transmembrane helix</keyword>
<comment type="caution">
    <text evidence="16">The sequence shown here is derived from an EMBL/GenBank/DDBJ whole genome shotgun (WGS) entry which is preliminary data.</text>
</comment>
<feature type="domain" description="Potassium channel inwardly rectifying transmembrane" evidence="14">
    <location>
        <begin position="27"/>
        <end position="159"/>
    </location>
</feature>
<evidence type="ECO:0000256" key="1">
    <source>
        <dbReference type="ARBA" id="ARBA00004141"/>
    </source>
</evidence>
<dbReference type="Proteomes" id="UP000678393">
    <property type="component" value="Unassembled WGS sequence"/>
</dbReference>
<proteinExistence type="inferred from homology"/>
<keyword evidence="3 11" id="KW-0633">Potassium transport</keyword>
<evidence type="ECO:0000256" key="13">
    <source>
        <dbReference type="SAM" id="Phobius"/>
    </source>
</evidence>
<gene>
    <name evidence="16" type="ORF">CUNI_LOCUS358</name>
</gene>
<dbReference type="Gene3D" id="2.60.40.1400">
    <property type="entry name" value="G protein-activated inward rectifier potassium channel 1"/>
    <property type="match status" value="1"/>
</dbReference>
<keyword evidence="5 11" id="KW-0851">Voltage-gated channel</keyword>
<feature type="compositionally biased region" description="Low complexity" evidence="12">
    <location>
        <begin position="353"/>
        <end position="372"/>
    </location>
</feature>
<evidence type="ECO:0000256" key="2">
    <source>
        <dbReference type="ARBA" id="ARBA00022448"/>
    </source>
</evidence>
<keyword evidence="4 11" id="KW-0812">Transmembrane</keyword>
<feature type="domain" description="Inward rectifier potassium channel C-terminal" evidence="15">
    <location>
        <begin position="167"/>
        <end position="336"/>
    </location>
</feature>
<evidence type="ECO:0000256" key="5">
    <source>
        <dbReference type="ARBA" id="ARBA00022882"/>
    </source>
</evidence>
<evidence type="ECO:0000256" key="3">
    <source>
        <dbReference type="ARBA" id="ARBA00022538"/>
    </source>
</evidence>
<evidence type="ECO:0000256" key="12">
    <source>
        <dbReference type="SAM" id="MobiDB-lite"/>
    </source>
</evidence>
<keyword evidence="8 11" id="KW-0406">Ion transport</keyword>
<evidence type="ECO:0000313" key="17">
    <source>
        <dbReference type="Proteomes" id="UP000678393"/>
    </source>
</evidence>
<keyword evidence="17" id="KW-1185">Reference proteome</keyword>
<dbReference type="InterPro" id="IPR016449">
    <property type="entry name" value="K_chnl_inward-rec_Kir"/>
</dbReference>
<evidence type="ECO:0000313" key="16">
    <source>
        <dbReference type="EMBL" id="CAG5114800.1"/>
    </source>
</evidence>
<comment type="similarity">
    <text evidence="11">Belongs to the inward rectifier-type potassium channel (TC 1.A.2.1) family.</text>
</comment>
<dbReference type="GO" id="GO:0034702">
    <property type="term" value="C:monoatomic ion channel complex"/>
    <property type="evidence" value="ECO:0007669"/>
    <property type="project" value="UniProtKB-KW"/>
</dbReference>
<comment type="subcellular location">
    <subcellularLocation>
        <location evidence="1 11">Membrane</location>
        <topology evidence="1 11">Multi-pass membrane protein</topology>
    </subcellularLocation>
</comment>
<evidence type="ECO:0000256" key="8">
    <source>
        <dbReference type="ARBA" id="ARBA00023065"/>
    </source>
</evidence>
<protein>
    <submittedName>
        <fullName evidence="16">Uncharacterized protein</fullName>
    </submittedName>
</protein>
<evidence type="ECO:0000259" key="14">
    <source>
        <dbReference type="Pfam" id="PF01007"/>
    </source>
</evidence>
<name>A0A8S3YIP6_9EUPU</name>
<evidence type="ECO:0000256" key="7">
    <source>
        <dbReference type="ARBA" id="ARBA00022989"/>
    </source>
</evidence>
<accession>A0A8S3YIP6</accession>
<evidence type="ECO:0000256" key="6">
    <source>
        <dbReference type="ARBA" id="ARBA00022958"/>
    </source>
</evidence>
<evidence type="ECO:0000259" key="15">
    <source>
        <dbReference type="Pfam" id="PF17655"/>
    </source>
</evidence>
<dbReference type="AlphaFoldDB" id="A0A8S3YIP6"/>
<dbReference type="EMBL" id="CAJHNH020000038">
    <property type="protein sequence ID" value="CAG5114800.1"/>
    <property type="molecule type" value="Genomic_DNA"/>
</dbReference>
<dbReference type="InterPro" id="IPR041647">
    <property type="entry name" value="IRK_C"/>
</dbReference>
<dbReference type="GO" id="GO:0005242">
    <property type="term" value="F:inward rectifier potassium channel activity"/>
    <property type="evidence" value="ECO:0007669"/>
    <property type="project" value="InterPro"/>
</dbReference>
<dbReference type="GO" id="GO:1990573">
    <property type="term" value="P:potassium ion import across plasma membrane"/>
    <property type="evidence" value="ECO:0007669"/>
    <property type="project" value="TreeGrafter"/>
</dbReference>
<evidence type="ECO:0000256" key="11">
    <source>
        <dbReference type="RuleBase" id="RU003822"/>
    </source>
</evidence>
<keyword evidence="2 11" id="KW-0813">Transport</keyword>